<evidence type="ECO:0000259" key="1">
    <source>
        <dbReference type="Pfam" id="PF14910"/>
    </source>
</evidence>
<dbReference type="InterPro" id="IPR029425">
    <property type="entry name" value="MMS22L_N"/>
</dbReference>
<comment type="caution">
    <text evidence="2">The sequence shown here is derived from an EMBL/GenBank/DDBJ whole genome shotgun (WGS) entry which is preliminary data.</text>
</comment>
<dbReference type="GO" id="GO:0043596">
    <property type="term" value="C:nuclear replication fork"/>
    <property type="evidence" value="ECO:0007669"/>
    <property type="project" value="TreeGrafter"/>
</dbReference>
<name>A0A4E0RVL7_FASHE</name>
<dbReference type="GO" id="GO:0000724">
    <property type="term" value="P:double-strand break repair via homologous recombination"/>
    <property type="evidence" value="ECO:0007669"/>
    <property type="project" value="InterPro"/>
</dbReference>
<evidence type="ECO:0000313" key="2">
    <source>
        <dbReference type="EMBL" id="THD26468.1"/>
    </source>
</evidence>
<dbReference type="PANTHER" id="PTHR28547:SF1">
    <property type="entry name" value="PROTEIN MMS22-LIKE"/>
    <property type="match status" value="1"/>
</dbReference>
<sequence length="995" mass="113419">MEVSDRFRTKKSSPGDIRTLNACFGLEPSSVLDAYGYFMDVLLDRMIHLYSAVNSITLAYFVQRSGTADYCHCIDALWILLVRYTEKFQSGWFKHLHGKITKLLSHSKSMLHEPTSFERLRPNPVIQQCTESRSEFPNYEQNVWSVYWSLLAHTASVHRAYMNFSLQTEVPPASLQKYSIVIWLIRKLFLGEVLPSDKEVQVYLNCLLDLFAIWGPNLEVIRSLWIYFGRRLDYGFALTSEGRNSCSQNTRFASWFVELQKPPQSDLNAFHIFCHLLRRIPTSELPELMIILKVSLPTLTRQGAMRYLTLFGHLIFETLSKQSCDPTTTIHGFSSLVDALAETCQVSSTPEALHNWDMGRRCTTLHGIQLISLLCRHYCLQPDLKDIFCHLTDGLGQLAALQRLLRQSILESIKLSCSGSGPSRLSVMGWRSELTELCIRFGYELTEFDEEHFMGIGYPLVPLVTLFLDRSFFQSVRCPNDSDWLVFLKRLFFLANEMRSLSFESVDYLWSDMFPVLKNCVSRSRDQSQLFTRNVVHNFADLALQFVKMCAAESGASGPDHERTMALFELFSADASVDPAVRFAFCEICYSTTASLKSTVSLFGTELFNNVEMAWRFFTIWLIYGLIIRPACDDRANNQLGSSVQLTSVDAEILAFFAPDLAALFNEIDPEYTLISIAAKFDLCKSFHERMAYKSLAGRHLGRVCDVLCELFSISSLTDDQQAGLDATHIPNCSRETLCSIGFHAASLLIRHCAVLLYTPMVGDANGSSLEQVITAFFLPRQLYELSKFRSTSHLTNIEEGLLLSALVIECMRDKLPDFTNGLSQLSWRSDTYVARIIRDSIRLYYKHLGGACIAMAVLNSPPDFRTHLLQLVVQEAVAEIGSNAQELDSQVMVQYVNKWLTFAKQIHRETHSAEAHQRDAPFIVWPLLNAFGSSNFCNRARSDVKQDARKLMTEYKQAVKNVKTVELREEIRRHCESLHQKSTKNTDLIHFFEI</sequence>
<feature type="domain" description="Protein MMS22-like N-terminal" evidence="1">
    <location>
        <begin position="70"/>
        <end position="239"/>
    </location>
</feature>
<dbReference type="GO" id="GO:0031297">
    <property type="term" value="P:replication fork processing"/>
    <property type="evidence" value="ECO:0007669"/>
    <property type="project" value="InterPro"/>
</dbReference>
<dbReference type="InterPro" id="IPR042320">
    <property type="entry name" value="MMS22-like"/>
</dbReference>
<gene>
    <name evidence="2" type="ORF">D915_002824</name>
</gene>
<dbReference type="Proteomes" id="UP000230066">
    <property type="component" value="Unassembled WGS sequence"/>
</dbReference>
<dbReference type="AlphaFoldDB" id="A0A4E0RVL7"/>
<dbReference type="PANTHER" id="PTHR28547">
    <property type="entry name" value="PROTEIN MMS22-LIKE"/>
    <property type="match status" value="1"/>
</dbReference>
<organism evidence="2 3">
    <name type="scientific">Fasciola hepatica</name>
    <name type="common">Liver fluke</name>
    <dbReference type="NCBI Taxonomy" id="6192"/>
    <lineage>
        <taxon>Eukaryota</taxon>
        <taxon>Metazoa</taxon>
        <taxon>Spiralia</taxon>
        <taxon>Lophotrochozoa</taxon>
        <taxon>Platyhelminthes</taxon>
        <taxon>Trematoda</taxon>
        <taxon>Digenea</taxon>
        <taxon>Plagiorchiida</taxon>
        <taxon>Echinostomata</taxon>
        <taxon>Echinostomatoidea</taxon>
        <taxon>Fasciolidae</taxon>
        <taxon>Fasciola</taxon>
    </lineage>
</organism>
<keyword evidence="3" id="KW-1185">Reference proteome</keyword>
<accession>A0A4E0RVL7</accession>
<evidence type="ECO:0000313" key="3">
    <source>
        <dbReference type="Proteomes" id="UP000230066"/>
    </source>
</evidence>
<dbReference type="Pfam" id="PF14910">
    <property type="entry name" value="MMS22L_N"/>
    <property type="match status" value="1"/>
</dbReference>
<dbReference type="EMBL" id="JXXN02000731">
    <property type="protein sequence ID" value="THD26468.1"/>
    <property type="molecule type" value="Genomic_DNA"/>
</dbReference>
<reference evidence="2" key="1">
    <citation type="submission" date="2019-03" db="EMBL/GenBank/DDBJ databases">
        <title>Improved annotation for the trematode Fasciola hepatica.</title>
        <authorList>
            <person name="Choi Y.-J."/>
            <person name="Martin J."/>
            <person name="Mitreva M."/>
        </authorList>
    </citation>
    <scope>NUCLEOTIDE SEQUENCE [LARGE SCALE GENOMIC DNA]</scope>
</reference>
<proteinExistence type="predicted"/>
<protein>
    <recommendedName>
        <fullName evidence="1">Protein MMS22-like N-terminal domain-containing protein</fullName>
    </recommendedName>
</protein>